<dbReference type="Proteomes" id="UP000254720">
    <property type="component" value="Unassembled WGS sequence"/>
</dbReference>
<organism evidence="1 2">
    <name type="scientific">Aquicella lusitana</name>
    <dbReference type="NCBI Taxonomy" id="254246"/>
    <lineage>
        <taxon>Bacteria</taxon>
        <taxon>Pseudomonadati</taxon>
        <taxon>Pseudomonadota</taxon>
        <taxon>Gammaproteobacteria</taxon>
        <taxon>Legionellales</taxon>
        <taxon>Coxiellaceae</taxon>
        <taxon>Aquicella</taxon>
    </lineage>
</organism>
<proteinExistence type="predicted"/>
<dbReference type="AlphaFoldDB" id="A0A370GQY6"/>
<gene>
    <name evidence="1" type="ORF">C8D86_106105</name>
</gene>
<comment type="caution">
    <text evidence="1">The sequence shown here is derived from an EMBL/GenBank/DDBJ whole genome shotgun (WGS) entry which is preliminary data.</text>
</comment>
<name>A0A370GQY6_9COXI</name>
<accession>A0A370GQY6</accession>
<keyword evidence="2" id="KW-1185">Reference proteome</keyword>
<evidence type="ECO:0000313" key="2">
    <source>
        <dbReference type="Proteomes" id="UP000254720"/>
    </source>
</evidence>
<protein>
    <submittedName>
        <fullName evidence="1">Uncharacterized protein</fullName>
    </submittedName>
</protein>
<evidence type="ECO:0000313" key="1">
    <source>
        <dbReference type="EMBL" id="RDI46097.1"/>
    </source>
</evidence>
<dbReference type="EMBL" id="QQAX01000006">
    <property type="protein sequence ID" value="RDI46097.1"/>
    <property type="molecule type" value="Genomic_DNA"/>
</dbReference>
<sequence>MLVQLDEHSYSSSKILYRDLFYVEINEFSNLRL</sequence>
<reference evidence="1 2" key="1">
    <citation type="submission" date="2018-07" db="EMBL/GenBank/DDBJ databases">
        <title>Genomic Encyclopedia of Type Strains, Phase IV (KMG-IV): sequencing the most valuable type-strain genomes for metagenomic binning, comparative biology and taxonomic classification.</title>
        <authorList>
            <person name="Goeker M."/>
        </authorList>
    </citation>
    <scope>NUCLEOTIDE SEQUENCE [LARGE SCALE GENOMIC DNA]</scope>
    <source>
        <strain evidence="1 2">DSM 16500</strain>
    </source>
</reference>